<dbReference type="Proteomes" id="UP000054279">
    <property type="component" value="Unassembled WGS sequence"/>
</dbReference>
<sequence length="339" mass="37669">MSSDPTAPTIVQSIIQQLFDQAIVPLTQLRAINYATAAVFTILVYDVLFTLSREIEYIWRTLWSIAKILYIIARYGGTIIVGVQLFVNTQQLSSKLYVSLIHNSSLSSNIRSCHVYIWVALLLPSISEWVVNAILMLRLHALYGRRRKYLIAFICIVIIDIAFQLWAVVRSVLMVGLVSSPLPISGCQFAPKTTSGAFTIPSILVAGLFFGLTIYKFYENATTTGEYSSFGWKDLSPVFLALLRDGTVIFFLVTAILIFGIIFLTTVHNALDDLILPCLTGTLSMAGSRLILKLREAAAGERLPTYGSSTEWNTSIQFQTRAVPTPLKDETGIETTEIH</sequence>
<evidence type="ECO:0000256" key="1">
    <source>
        <dbReference type="SAM" id="Phobius"/>
    </source>
</evidence>
<evidence type="ECO:0000313" key="4">
    <source>
        <dbReference type="Proteomes" id="UP000054279"/>
    </source>
</evidence>
<feature type="domain" description="DUF6533" evidence="2">
    <location>
        <begin position="34"/>
        <end position="77"/>
    </location>
</feature>
<keyword evidence="4" id="KW-1185">Reference proteome</keyword>
<dbReference type="HOGENOM" id="CLU_035509_15_0_1"/>
<reference evidence="3 4" key="1">
    <citation type="submission" date="2014-06" db="EMBL/GenBank/DDBJ databases">
        <title>Evolutionary Origins and Diversification of the Mycorrhizal Mutualists.</title>
        <authorList>
            <consortium name="DOE Joint Genome Institute"/>
            <consortium name="Mycorrhizal Genomics Consortium"/>
            <person name="Kohler A."/>
            <person name="Kuo A."/>
            <person name="Nagy L.G."/>
            <person name="Floudas D."/>
            <person name="Copeland A."/>
            <person name="Barry K.W."/>
            <person name="Cichocki N."/>
            <person name="Veneault-Fourrey C."/>
            <person name="LaButti K."/>
            <person name="Lindquist E.A."/>
            <person name="Lipzen A."/>
            <person name="Lundell T."/>
            <person name="Morin E."/>
            <person name="Murat C."/>
            <person name="Riley R."/>
            <person name="Ohm R."/>
            <person name="Sun H."/>
            <person name="Tunlid A."/>
            <person name="Henrissat B."/>
            <person name="Grigoriev I.V."/>
            <person name="Hibbett D.S."/>
            <person name="Martin F."/>
        </authorList>
    </citation>
    <scope>NUCLEOTIDE SEQUENCE [LARGE SCALE GENOMIC DNA]</scope>
    <source>
        <strain evidence="3 4">SS14</strain>
    </source>
</reference>
<dbReference type="EMBL" id="KN837152">
    <property type="protein sequence ID" value="KIJ39439.1"/>
    <property type="molecule type" value="Genomic_DNA"/>
</dbReference>
<evidence type="ECO:0000259" key="2">
    <source>
        <dbReference type="Pfam" id="PF20151"/>
    </source>
</evidence>
<dbReference type="Pfam" id="PF20151">
    <property type="entry name" value="DUF6533"/>
    <property type="match status" value="1"/>
</dbReference>
<dbReference type="AlphaFoldDB" id="A0A0C9UX67"/>
<feature type="transmembrane region" description="Helical" evidence="1">
    <location>
        <begin position="149"/>
        <end position="178"/>
    </location>
</feature>
<dbReference type="InterPro" id="IPR045340">
    <property type="entry name" value="DUF6533"/>
</dbReference>
<name>A0A0C9UX67_SPHS4</name>
<feature type="transmembrane region" description="Helical" evidence="1">
    <location>
        <begin position="238"/>
        <end position="262"/>
    </location>
</feature>
<protein>
    <submittedName>
        <fullName evidence="3">Unplaced genomic scaffold SPHSTscaffold_77, whole genome shotgun sequence</fullName>
    </submittedName>
</protein>
<evidence type="ECO:0000313" key="3">
    <source>
        <dbReference type="EMBL" id="KIJ39439.1"/>
    </source>
</evidence>
<dbReference type="OrthoDB" id="3038503at2759"/>
<feature type="transmembrane region" description="Helical" evidence="1">
    <location>
        <begin position="115"/>
        <end position="137"/>
    </location>
</feature>
<accession>A0A0C9UX67</accession>
<keyword evidence="1" id="KW-0472">Membrane</keyword>
<feature type="transmembrane region" description="Helical" evidence="1">
    <location>
        <begin position="31"/>
        <end position="48"/>
    </location>
</feature>
<gene>
    <name evidence="3" type="ORF">M422DRAFT_257758</name>
</gene>
<keyword evidence="1" id="KW-1133">Transmembrane helix</keyword>
<feature type="transmembrane region" description="Helical" evidence="1">
    <location>
        <begin position="68"/>
        <end position="87"/>
    </location>
</feature>
<feature type="transmembrane region" description="Helical" evidence="1">
    <location>
        <begin position="198"/>
        <end position="218"/>
    </location>
</feature>
<keyword evidence="1" id="KW-0812">Transmembrane</keyword>
<organism evidence="3 4">
    <name type="scientific">Sphaerobolus stellatus (strain SS14)</name>
    <dbReference type="NCBI Taxonomy" id="990650"/>
    <lineage>
        <taxon>Eukaryota</taxon>
        <taxon>Fungi</taxon>
        <taxon>Dikarya</taxon>
        <taxon>Basidiomycota</taxon>
        <taxon>Agaricomycotina</taxon>
        <taxon>Agaricomycetes</taxon>
        <taxon>Phallomycetidae</taxon>
        <taxon>Geastrales</taxon>
        <taxon>Sphaerobolaceae</taxon>
        <taxon>Sphaerobolus</taxon>
    </lineage>
</organism>
<proteinExistence type="predicted"/>